<accession>A0A3B0TV30</accession>
<evidence type="ECO:0000313" key="1">
    <source>
        <dbReference type="EMBL" id="VAW22455.1"/>
    </source>
</evidence>
<organism evidence="1">
    <name type="scientific">hydrothermal vent metagenome</name>
    <dbReference type="NCBI Taxonomy" id="652676"/>
    <lineage>
        <taxon>unclassified sequences</taxon>
        <taxon>metagenomes</taxon>
        <taxon>ecological metagenomes</taxon>
    </lineage>
</organism>
<dbReference type="EMBL" id="UOER01000139">
    <property type="protein sequence ID" value="VAW22455.1"/>
    <property type="molecule type" value="Genomic_DNA"/>
</dbReference>
<name>A0A3B0TV30_9ZZZZ</name>
<proteinExistence type="predicted"/>
<feature type="non-terminal residue" evidence="1">
    <location>
        <position position="1"/>
    </location>
</feature>
<dbReference type="AlphaFoldDB" id="A0A3B0TV30"/>
<protein>
    <submittedName>
        <fullName evidence="1">Uncharacterized protein</fullName>
    </submittedName>
</protein>
<reference evidence="1" key="1">
    <citation type="submission" date="2018-06" db="EMBL/GenBank/DDBJ databases">
        <authorList>
            <person name="Zhirakovskaya E."/>
        </authorList>
    </citation>
    <scope>NUCLEOTIDE SEQUENCE</scope>
</reference>
<sequence>KKIDEIKKEEIILEEQVEKVFSNQDTSINDDATQIPLLKNSLEEELKDAISADVATELFERVTKENPVIEEITENSQRTLNDSLFKNNLQIGLNDRIAFVKYLFDGNQEDFNRVLSQLNTFKTESEAKSFIYKLVKPDYDWSEKEEFEERLISIIERRFL</sequence>
<gene>
    <name evidence="1" type="ORF">MNBD_BACTEROID04-1030</name>
</gene>